<dbReference type="AlphaFoldDB" id="A0A7J7K4B6"/>
<evidence type="ECO:0000256" key="6">
    <source>
        <dbReference type="ARBA" id="ARBA00023212"/>
    </source>
</evidence>
<evidence type="ECO:0000313" key="8">
    <source>
        <dbReference type="EMBL" id="KAF6033005.1"/>
    </source>
</evidence>
<keyword evidence="6" id="KW-0206">Cytoskeleton</keyword>
<dbReference type="SMART" id="SM00320">
    <property type="entry name" value="WD40"/>
    <property type="match status" value="6"/>
</dbReference>
<keyword evidence="4" id="KW-0853">WD repeat</keyword>
<dbReference type="Gene3D" id="2.130.10.10">
    <property type="entry name" value="YVTN repeat-like/Quinoprotein amine dehydrogenase"/>
    <property type="match status" value="1"/>
</dbReference>
<dbReference type="GO" id="GO:0010970">
    <property type="term" value="P:transport along microtubule"/>
    <property type="evidence" value="ECO:0007669"/>
    <property type="project" value="TreeGrafter"/>
</dbReference>
<dbReference type="InterPro" id="IPR025956">
    <property type="entry name" value="DYNC1I1/DYNC1I2"/>
</dbReference>
<feature type="region of interest" description="Disordered" evidence="7">
    <location>
        <begin position="1"/>
        <end position="104"/>
    </location>
</feature>
<dbReference type="PANTHER" id="PTHR12442:SF22">
    <property type="entry name" value="CYTOPLASMIC DYNEIN 1 INTERMEDIATE CHAIN-RELATED"/>
    <property type="match status" value="1"/>
</dbReference>
<dbReference type="GO" id="GO:0045504">
    <property type="term" value="F:dynein heavy chain binding"/>
    <property type="evidence" value="ECO:0007669"/>
    <property type="project" value="TreeGrafter"/>
</dbReference>
<comment type="subcellular location">
    <subcellularLocation>
        <location evidence="1">Cytoplasm</location>
        <location evidence="1">Cytoskeleton</location>
    </subcellularLocation>
</comment>
<evidence type="ECO:0000313" key="9">
    <source>
        <dbReference type="Proteomes" id="UP000593567"/>
    </source>
</evidence>
<dbReference type="Pfam" id="PF11540">
    <property type="entry name" value="Dynein_IC2"/>
    <property type="match status" value="1"/>
</dbReference>
<evidence type="ECO:0000256" key="2">
    <source>
        <dbReference type="ARBA" id="ARBA00011059"/>
    </source>
</evidence>
<evidence type="ECO:0000256" key="1">
    <source>
        <dbReference type="ARBA" id="ARBA00004245"/>
    </source>
</evidence>
<dbReference type="GO" id="GO:0005868">
    <property type="term" value="C:cytoplasmic dynein complex"/>
    <property type="evidence" value="ECO:0007669"/>
    <property type="project" value="InterPro"/>
</dbReference>
<feature type="compositionally biased region" description="Basic and acidic residues" evidence="7">
    <location>
        <begin position="1"/>
        <end position="61"/>
    </location>
</feature>
<dbReference type="InterPro" id="IPR001680">
    <property type="entry name" value="WD40_rpt"/>
</dbReference>
<comment type="caution">
    <text evidence="8">The sequence shown here is derived from an EMBL/GenBank/DDBJ whole genome shotgun (WGS) entry which is preliminary data.</text>
</comment>
<keyword evidence="5" id="KW-0677">Repeat</keyword>
<proteinExistence type="inferred from homology"/>
<evidence type="ECO:0000256" key="4">
    <source>
        <dbReference type="ARBA" id="ARBA00022574"/>
    </source>
</evidence>
<sequence length="626" mass="69752">MADRKAELERKKAKLEAIRKERQRKEEEKRQREEEAAKKELKASTEKPIEDRLSEADKLLKDLGIGDAPPPTQDGTASKSDPTNKEAADEQTPAVTTDKITTKRKEISLTIAHQVTQTSIPPRELVCYEKETQTSTELADKEALTYGVRGGDEDTDSLEVVLDSALSHTKMPVVEMVQPAHTDEDDKKTEATVVELSEEEKQQIMITEDYKKFLDRTSRLMERALTQDVDIFVDYTGDLSDDGDHGFGEKLKLQRVFYDEHWTKHRHVTCMDWSKQYQELLLASYNANTELPHEPDGVCLVWNSMFKKDSPEYIFHCQSAVTSCCFAAFHPNLYIGGTYSGQVVLWDNRSSKRMPVQRTPLSASAHTHPIYCASVVGTENAHNLITISTDGKVCSWSLDMLSQPQDSMILTATNKNKLPVAALSMSFLSGDVNNFLIGGEDGAVSSACRHGSKAGVTNSLDGHNGPVTGIDTHCVQGAVDFSHLYLTSSFDWTVKLWSTRNDHELYTFKDGTEYMMDVRWSPIHPALFACVDGSGKLSLWNLNNDTEVPTTSTVPDMQAALNKCKWHGNGSQLAAGGNNGKIYLYDVSEKLANPKLDEWNKFAHNLLEMQSESADLDMSGVGAPLR</sequence>
<name>A0A7J7K4B6_BUGNE</name>
<dbReference type="InterPro" id="IPR036322">
    <property type="entry name" value="WD40_repeat_dom_sf"/>
</dbReference>
<reference evidence="8" key="1">
    <citation type="submission" date="2020-06" db="EMBL/GenBank/DDBJ databases">
        <title>Draft genome of Bugula neritina, a colonial animal packing powerful symbionts and potential medicines.</title>
        <authorList>
            <person name="Rayko M."/>
        </authorList>
    </citation>
    <scope>NUCLEOTIDE SEQUENCE [LARGE SCALE GENOMIC DNA]</scope>
    <source>
        <strain evidence="8">Kwan_BN1</strain>
    </source>
</reference>
<comment type="similarity">
    <text evidence="2">Belongs to the dynein intermediate chain family.</text>
</comment>
<dbReference type="OrthoDB" id="4189at2759"/>
<accession>A0A7J7K4B6</accession>
<dbReference type="PANTHER" id="PTHR12442">
    <property type="entry name" value="DYNEIN INTERMEDIATE CHAIN"/>
    <property type="match status" value="1"/>
</dbReference>
<dbReference type="SUPFAM" id="SSF50978">
    <property type="entry name" value="WD40 repeat-like"/>
    <property type="match status" value="1"/>
</dbReference>
<evidence type="ECO:0000256" key="7">
    <source>
        <dbReference type="SAM" id="MobiDB-lite"/>
    </source>
</evidence>
<evidence type="ECO:0000256" key="3">
    <source>
        <dbReference type="ARBA" id="ARBA00022490"/>
    </source>
</evidence>
<keyword evidence="3" id="KW-0963">Cytoplasm</keyword>
<dbReference type="Pfam" id="PF00400">
    <property type="entry name" value="WD40"/>
    <property type="match status" value="2"/>
</dbReference>
<dbReference type="Proteomes" id="UP000593567">
    <property type="component" value="Unassembled WGS sequence"/>
</dbReference>
<gene>
    <name evidence="8" type="ORF">EB796_008707</name>
</gene>
<evidence type="ECO:0000256" key="5">
    <source>
        <dbReference type="ARBA" id="ARBA00022737"/>
    </source>
</evidence>
<dbReference type="GO" id="GO:0045503">
    <property type="term" value="F:dynein light chain binding"/>
    <property type="evidence" value="ECO:0007669"/>
    <property type="project" value="TreeGrafter"/>
</dbReference>
<organism evidence="8 9">
    <name type="scientific">Bugula neritina</name>
    <name type="common">Brown bryozoan</name>
    <name type="synonym">Sertularia neritina</name>
    <dbReference type="NCBI Taxonomy" id="10212"/>
    <lineage>
        <taxon>Eukaryota</taxon>
        <taxon>Metazoa</taxon>
        <taxon>Spiralia</taxon>
        <taxon>Lophotrochozoa</taxon>
        <taxon>Bryozoa</taxon>
        <taxon>Gymnolaemata</taxon>
        <taxon>Cheilostomatida</taxon>
        <taxon>Flustrina</taxon>
        <taxon>Buguloidea</taxon>
        <taxon>Bugulidae</taxon>
        <taxon>Bugula</taxon>
    </lineage>
</organism>
<protein>
    <submittedName>
        <fullName evidence="8">DYNC1I1</fullName>
    </submittedName>
</protein>
<dbReference type="InterPro" id="IPR015943">
    <property type="entry name" value="WD40/YVTN_repeat-like_dom_sf"/>
</dbReference>
<keyword evidence="9" id="KW-1185">Reference proteome</keyword>
<dbReference type="EMBL" id="VXIV02001464">
    <property type="protein sequence ID" value="KAF6033005.1"/>
    <property type="molecule type" value="Genomic_DNA"/>
</dbReference>
<dbReference type="InterPro" id="IPR050687">
    <property type="entry name" value="Dynein_IC"/>
</dbReference>